<feature type="domain" description="RING-CH-type" evidence="6">
    <location>
        <begin position="7"/>
        <end position="70"/>
    </location>
</feature>
<protein>
    <recommendedName>
        <fullName evidence="6">RING-CH-type domain-containing protein</fullName>
    </recommendedName>
</protein>
<accession>A0A7S3HK66</accession>
<keyword evidence="5" id="KW-1133">Transmembrane helix</keyword>
<evidence type="ECO:0000256" key="3">
    <source>
        <dbReference type="ARBA" id="ARBA00022833"/>
    </source>
</evidence>
<dbReference type="SUPFAM" id="SSF57850">
    <property type="entry name" value="RING/U-box"/>
    <property type="match status" value="1"/>
</dbReference>
<feature type="transmembrane region" description="Helical" evidence="5">
    <location>
        <begin position="135"/>
        <end position="153"/>
    </location>
</feature>
<keyword evidence="3" id="KW-0862">Zinc</keyword>
<gene>
    <name evidence="7" type="ORF">SELO1098_LOCUS26778</name>
</gene>
<evidence type="ECO:0000259" key="6">
    <source>
        <dbReference type="PROSITE" id="PS51292"/>
    </source>
</evidence>
<evidence type="ECO:0000256" key="5">
    <source>
        <dbReference type="SAM" id="Phobius"/>
    </source>
</evidence>
<name>A0A7S3HK66_9STRA</name>
<proteinExistence type="predicted"/>
<keyword evidence="5" id="KW-0472">Membrane</keyword>
<evidence type="ECO:0000256" key="2">
    <source>
        <dbReference type="ARBA" id="ARBA00022771"/>
    </source>
</evidence>
<dbReference type="PANTHER" id="PTHR46347">
    <property type="entry name" value="RING/FYVE/PHD ZINC FINGER SUPERFAMILY PROTEIN"/>
    <property type="match status" value="1"/>
</dbReference>
<dbReference type="SMART" id="SM00744">
    <property type="entry name" value="RINGv"/>
    <property type="match status" value="1"/>
</dbReference>
<sequence>MITFRCWDMDEEFTCRICLEEGERLDFIAPCACAGSQRWVHRECLDKWRSMREDKAFSRCTECLKPYTMICLSQDDDNITWKRRCRFTYMILRDLCLVLLISQFIILFLGLIVFGLDKHSHLLIDTLRMSARPTLFYYLCGVFFTLSILGMCYTGQQMGCCRGNGTHSNDCGTNDCICGNVYVPFIYTSPEAGSVQCCACHPECCACCGDSAGTGGAGGCAECAGGSAAGEECVMFMVVVLVVFALVGAFICVVLGVAYVQGLVRTHYHVLQKYTLATDFIVADLAEGALPIPYYAPNGGGVGRIENTHGDYRGDYMQANTQDNDFNDTAELEQGQQYQGQIIELSSYTSSPLYPSAPPALVPMLGAEMDRDLHVTDSNKETPSAPPAEDANDFHLPYNPVSHNFSESQYNDLRRRNLI</sequence>
<dbReference type="GO" id="GO:0008270">
    <property type="term" value="F:zinc ion binding"/>
    <property type="evidence" value="ECO:0007669"/>
    <property type="project" value="UniProtKB-KW"/>
</dbReference>
<feature type="transmembrane region" description="Helical" evidence="5">
    <location>
        <begin position="91"/>
        <end position="115"/>
    </location>
</feature>
<keyword evidence="5" id="KW-0812">Transmembrane</keyword>
<dbReference type="CDD" id="cd16495">
    <property type="entry name" value="RING_CH-C4HC3_MARCH"/>
    <property type="match status" value="1"/>
</dbReference>
<feature type="compositionally biased region" description="Polar residues" evidence="4">
    <location>
        <begin position="401"/>
        <end position="411"/>
    </location>
</feature>
<reference evidence="7" key="1">
    <citation type="submission" date="2021-01" db="EMBL/GenBank/DDBJ databases">
        <authorList>
            <person name="Corre E."/>
            <person name="Pelletier E."/>
            <person name="Niang G."/>
            <person name="Scheremetjew M."/>
            <person name="Finn R."/>
            <person name="Kale V."/>
            <person name="Holt S."/>
            <person name="Cochrane G."/>
            <person name="Meng A."/>
            <person name="Brown T."/>
            <person name="Cohen L."/>
        </authorList>
    </citation>
    <scope>NUCLEOTIDE SEQUENCE</scope>
    <source>
        <strain evidence="7">CCAP 955/1</strain>
    </source>
</reference>
<organism evidence="7">
    <name type="scientific">Spumella elongata</name>
    <dbReference type="NCBI Taxonomy" id="89044"/>
    <lineage>
        <taxon>Eukaryota</taxon>
        <taxon>Sar</taxon>
        <taxon>Stramenopiles</taxon>
        <taxon>Ochrophyta</taxon>
        <taxon>Chrysophyceae</taxon>
        <taxon>Chromulinales</taxon>
        <taxon>Chromulinaceae</taxon>
        <taxon>Spumella</taxon>
    </lineage>
</organism>
<dbReference type="InterPro" id="IPR011016">
    <property type="entry name" value="Znf_RING-CH"/>
</dbReference>
<dbReference type="PANTHER" id="PTHR46347:SF1">
    <property type="entry name" value="RING_FYVE_PHD ZINC FINGER SUPERFAMILY PROTEIN"/>
    <property type="match status" value="1"/>
</dbReference>
<keyword evidence="2" id="KW-0863">Zinc-finger</keyword>
<dbReference type="Pfam" id="PF12906">
    <property type="entry name" value="RINGv"/>
    <property type="match status" value="1"/>
</dbReference>
<feature type="region of interest" description="Disordered" evidence="4">
    <location>
        <begin position="376"/>
        <end position="419"/>
    </location>
</feature>
<keyword evidence="1" id="KW-0479">Metal-binding</keyword>
<dbReference type="AlphaFoldDB" id="A0A7S3HK66"/>
<evidence type="ECO:0000313" key="7">
    <source>
        <dbReference type="EMBL" id="CAE0297924.1"/>
    </source>
</evidence>
<dbReference type="EMBL" id="HBIC01052312">
    <property type="protein sequence ID" value="CAE0297924.1"/>
    <property type="molecule type" value="Transcribed_RNA"/>
</dbReference>
<dbReference type="Gene3D" id="3.30.40.10">
    <property type="entry name" value="Zinc/RING finger domain, C3HC4 (zinc finger)"/>
    <property type="match status" value="1"/>
</dbReference>
<evidence type="ECO:0000256" key="4">
    <source>
        <dbReference type="SAM" id="MobiDB-lite"/>
    </source>
</evidence>
<dbReference type="InterPro" id="IPR013083">
    <property type="entry name" value="Znf_RING/FYVE/PHD"/>
</dbReference>
<feature type="transmembrane region" description="Helical" evidence="5">
    <location>
        <begin position="234"/>
        <end position="260"/>
    </location>
</feature>
<dbReference type="PROSITE" id="PS51292">
    <property type="entry name" value="ZF_RING_CH"/>
    <property type="match status" value="1"/>
</dbReference>
<evidence type="ECO:0000256" key="1">
    <source>
        <dbReference type="ARBA" id="ARBA00022723"/>
    </source>
</evidence>